<dbReference type="SUPFAM" id="SSF51556">
    <property type="entry name" value="Metallo-dependent hydrolases"/>
    <property type="match status" value="1"/>
</dbReference>
<dbReference type="Gene3D" id="3.20.20.140">
    <property type="entry name" value="Metal-dependent hydrolases"/>
    <property type="match status" value="1"/>
</dbReference>
<evidence type="ECO:0000256" key="9">
    <source>
        <dbReference type="PIRNR" id="PIRNR038994"/>
    </source>
</evidence>
<feature type="binding site" evidence="12">
    <location>
        <position position="204"/>
    </location>
    <ligand>
        <name>Zn(2+)</name>
        <dbReference type="ChEBI" id="CHEBI:29105"/>
    </ligand>
</feature>
<evidence type="ECO:0000256" key="12">
    <source>
        <dbReference type="PIRSR" id="PIRSR038994-3"/>
    </source>
</evidence>
<dbReference type="Pfam" id="PF01979">
    <property type="entry name" value="Amidohydro_1"/>
    <property type="match status" value="1"/>
</dbReference>
<feature type="binding site" evidence="11">
    <location>
        <position position="236"/>
    </location>
    <ligand>
        <name>substrate</name>
    </ligand>
</feature>
<dbReference type="Gene3D" id="2.30.40.10">
    <property type="entry name" value="Urease, subunit C, domain 1"/>
    <property type="match status" value="1"/>
</dbReference>
<proteinExistence type="inferred from homology"/>
<name>A0A5J5G2X4_9BACL</name>
<gene>
    <name evidence="14" type="primary">nagA</name>
    <name evidence="14" type="ORF">F4V43_14420</name>
</gene>
<feature type="binding site" evidence="11">
    <location>
        <position position="149"/>
    </location>
    <ligand>
        <name>substrate</name>
    </ligand>
</feature>
<feature type="binding site" evidence="11">
    <location>
        <position position="260"/>
    </location>
    <ligand>
        <name>substrate</name>
    </ligand>
</feature>
<evidence type="ECO:0000256" key="5">
    <source>
        <dbReference type="ARBA" id="ARBA00022801"/>
    </source>
</evidence>
<dbReference type="InterPro" id="IPR006680">
    <property type="entry name" value="Amidohydro-rel"/>
</dbReference>
<dbReference type="CDD" id="cd00854">
    <property type="entry name" value="NagA"/>
    <property type="match status" value="1"/>
</dbReference>
<reference evidence="14 15" key="1">
    <citation type="submission" date="2019-09" db="EMBL/GenBank/DDBJ databases">
        <title>Bacillus ochoae sp. nov., Paenibacillus whitsoniae sp. nov., Paenibacillus spiritus sp. nov. Isolated from the Mars Exploration Rover during spacecraft assembly.</title>
        <authorList>
            <person name="Seuylemezian A."/>
            <person name="Vaishampayan P."/>
        </authorList>
    </citation>
    <scope>NUCLEOTIDE SEQUENCE [LARGE SCALE GENOMIC DNA]</scope>
    <source>
        <strain evidence="14 15">MER_111</strain>
    </source>
</reference>
<feature type="binding site" evidence="12">
    <location>
        <position position="138"/>
    </location>
    <ligand>
        <name>Zn(2+)</name>
        <dbReference type="ChEBI" id="CHEBI:29105"/>
    </ligand>
</feature>
<dbReference type="RefSeq" id="WP_150459052.1">
    <property type="nucleotide sequence ID" value="NZ_VYKK01000021.1"/>
</dbReference>
<evidence type="ECO:0000313" key="14">
    <source>
        <dbReference type="EMBL" id="KAA9000423.1"/>
    </source>
</evidence>
<evidence type="ECO:0000256" key="3">
    <source>
        <dbReference type="ARBA" id="ARBA00018029"/>
    </source>
</evidence>
<feature type="binding site" evidence="11">
    <location>
        <begin position="318"/>
        <end position="320"/>
    </location>
    <ligand>
        <name>substrate</name>
    </ligand>
</feature>
<dbReference type="GO" id="GO:0008448">
    <property type="term" value="F:N-acetylglucosamine-6-phosphate deacetylase activity"/>
    <property type="evidence" value="ECO:0007669"/>
    <property type="project" value="UniProtKB-EC"/>
</dbReference>
<evidence type="ECO:0000256" key="4">
    <source>
        <dbReference type="ARBA" id="ARBA00022723"/>
    </source>
</evidence>
<comment type="similarity">
    <text evidence="1 9">Belongs to the metallo-dependent hydrolases superfamily. NagA family.</text>
</comment>
<dbReference type="GO" id="GO:0006046">
    <property type="term" value="P:N-acetylglucosamine catabolic process"/>
    <property type="evidence" value="ECO:0007669"/>
    <property type="project" value="TreeGrafter"/>
</dbReference>
<feature type="binding site" evidence="12">
    <location>
        <position position="225"/>
    </location>
    <ligand>
        <name>Zn(2+)</name>
        <dbReference type="ChEBI" id="CHEBI:29105"/>
    </ligand>
</feature>
<dbReference type="PANTHER" id="PTHR11113">
    <property type="entry name" value="N-ACETYLGLUCOSAMINE-6-PHOSPHATE DEACETYLASE"/>
    <property type="match status" value="1"/>
</dbReference>
<dbReference type="InterPro" id="IPR032466">
    <property type="entry name" value="Metal_Hydrolase"/>
</dbReference>
<dbReference type="PANTHER" id="PTHR11113:SF14">
    <property type="entry name" value="N-ACETYLGLUCOSAMINE-6-PHOSPHATE DEACETYLASE"/>
    <property type="match status" value="1"/>
</dbReference>
<dbReference type="AlphaFoldDB" id="A0A5J5G2X4"/>
<accession>A0A5J5G2X4</accession>
<evidence type="ECO:0000256" key="8">
    <source>
        <dbReference type="ARBA" id="ARBA00060590"/>
    </source>
</evidence>
<comment type="catalytic activity">
    <reaction evidence="7">
        <text>N-acetyl-D-glucosamine 6-phosphate + H2O = D-glucosamine 6-phosphate + acetate</text>
        <dbReference type="Rhea" id="RHEA:22936"/>
        <dbReference type="ChEBI" id="CHEBI:15377"/>
        <dbReference type="ChEBI" id="CHEBI:30089"/>
        <dbReference type="ChEBI" id="CHEBI:57513"/>
        <dbReference type="ChEBI" id="CHEBI:58725"/>
        <dbReference type="EC" id="3.5.1.25"/>
    </reaction>
</comment>
<keyword evidence="15" id="KW-1185">Reference proteome</keyword>
<comment type="caution">
    <text evidence="14">The sequence shown here is derived from an EMBL/GenBank/DDBJ whole genome shotgun (WGS) entry which is preliminary data.</text>
</comment>
<evidence type="ECO:0000256" key="6">
    <source>
        <dbReference type="ARBA" id="ARBA00023277"/>
    </source>
</evidence>
<dbReference type="SUPFAM" id="SSF51338">
    <property type="entry name" value="Composite domain of metallo-dependent hydrolases"/>
    <property type="match status" value="1"/>
</dbReference>
<evidence type="ECO:0000259" key="13">
    <source>
        <dbReference type="Pfam" id="PF01979"/>
    </source>
</evidence>
<keyword evidence="5 9" id="KW-0378">Hydrolase</keyword>
<dbReference type="Proteomes" id="UP000367750">
    <property type="component" value="Unassembled WGS sequence"/>
</dbReference>
<dbReference type="OrthoDB" id="9776488at2"/>
<sequence>MPAEEGALLRGQVLTPGGLVESGAVAFQGSRILFAGKAEELPPACRNWPDAAACRNGLIVPGFVDVHVHGGAGHDFMSAGQQELEEIAAFHASMGTTTLLATTMTAPKDALDTVLAGVAACRNGGSPLAAVIAGVHLEGPFIHPDWAGAQNPAHISLARLDWLEEWERRHPGLIRQVTLAPEREGALEAIAWLRRRGITAALGHTGASYEEVLAAADAGLNHAVHTFNAMTPLHHRSPGAAGAVLADPRIRAEVIADGIHVHPAAIRILARMKGPDSLLLVTDAMAAAGLPDGEYAIGDLPVRVRNGVARLRDGSGTLAGSTLTMIRGFRYLVREAGLSLRDASLAASLNPAVSLGLDHDIGSIEAGKRADLVLLDEELELKSVWIGGCSLP</sequence>
<evidence type="ECO:0000256" key="1">
    <source>
        <dbReference type="ARBA" id="ARBA00010716"/>
    </source>
</evidence>
<dbReference type="NCBIfam" id="TIGR00221">
    <property type="entry name" value="nagA"/>
    <property type="match status" value="1"/>
</dbReference>
<dbReference type="GO" id="GO:0046872">
    <property type="term" value="F:metal ion binding"/>
    <property type="evidence" value="ECO:0007669"/>
    <property type="project" value="UniProtKB-KW"/>
</dbReference>
<dbReference type="InterPro" id="IPR011059">
    <property type="entry name" value="Metal-dep_hydrolase_composite"/>
</dbReference>
<feature type="binding site" evidence="11">
    <location>
        <begin position="228"/>
        <end position="229"/>
    </location>
    <ligand>
        <name>substrate</name>
    </ligand>
</feature>
<dbReference type="InterPro" id="IPR003764">
    <property type="entry name" value="GlcNAc_6-P_deAcase"/>
</dbReference>
<dbReference type="FunFam" id="3.20.20.140:FF:000004">
    <property type="entry name" value="N-acetylglucosamine-6-phosphate deacetylase"/>
    <property type="match status" value="1"/>
</dbReference>
<comment type="cofactor">
    <cofactor evidence="12">
        <name>a divalent metal cation</name>
        <dbReference type="ChEBI" id="CHEBI:60240"/>
    </cofactor>
    <text evidence="12">Binds 1 divalent metal cation per subunit.</text>
</comment>
<evidence type="ECO:0000256" key="11">
    <source>
        <dbReference type="PIRSR" id="PIRSR038994-2"/>
    </source>
</evidence>
<evidence type="ECO:0000256" key="7">
    <source>
        <dbReference type="ARBA" id="ARBA00047647"/>
    </source>
</evidence>
<keyword evidence="4 12" id="KW-0479">Metal-binding</keyword>
<evidence type="ECO:0000256" key="10">
    <source>
        <dbReference type="PIRSR" id="PIRSR038994-1"/>
    </source>
</evidence>
<organism evidence="14 15">
    <name type="scientific">Paenibacillus spiritus</name>
    <dbReference type="NCBI Taxonomy" id="2496557"/>
    <lineage>
        <taxon>Bacteria</taxon>
        <taxon>Bacillati</taxon>
        <taxon>Bacillota</taxon>
        <taxon>Bacilli</taxon>
        <taxon>Bacillales</taxon>
        <taxon>Paenibacillaceae</taxon>
        <taxon>Paenibacillus</taxon>
    </lineage>
</organism>
<feature type="active site" description="Proton donor/acceptor" evidence="10">
    <location>
        <position position="283"/>
    </location>
</feature>
<keyword evidence="6 9" id="KW-0119">Carbohydrate metabolism</keyword>
<comment type="pathway">
    <text evidence="8">Amino-sugar metabolism; N-acetylneuraminate degradation; D-fructose 6-phosphate from N-acetylneuraminate: step 4/5.</text>
</comment>
<evidence type="ECO:0000256" key="2">
    <source>
        <dbReference type="ARBA" id="ARBA00011899"/>
    </source>
</evidence>
<feature type="domain" description="Amidohydrolase-related" evidence="13">
    <location>
        <begin position="59"/>
        <end position="388"/>
    </location>
</feature>
<evidence type="ECO:0000313" key="15">
    <source>
        <dbReference type="Proteomes" id="UP000367750"/>
    </source>
</evidence>
<dbReference type="EMBL" id="VYKK01000021">
    <property type="protein sequence ID" value="KAA9000423.1"/>
    <property type="molecule type" value="Genomic_DNA"/>
</dbReference>
<dbReference type="EC" id="3.5.1.25" evidence="2"/>
<dbReference type="PIRSF" id="PIRSF038994">
    <property type="entry name" value="NagA"/>
    <property type="match status" value="1"/>
</dbReference>
<protein>
    <recommendedName>
        <fullName evidence="3">N-acetylglucosamine-6-phosphate deacetylase</fullName>
        <ecNumber evidence="2">3.5.1.25</ecNumber>
    </recommendedName>
</protein>